<organism evidence="1 2">
    <name type="scientific">Funneliformis caledonium</name>
    <dbReference type="NCBI Taxonomy" id="1117310"/>
    <lineage>
        <taxon>Eukaryota</taxon>
        <taxon>Fungi</taxon>
        <taxon>Fungi incertae sedis</taxon>
        <taxon>Mucoromycota</taxon>
        <taxon>Glomeromycotina</taxon>
        <taxon>Glomeromycetes</taxon>
        <taxon>Glomerales</taxon>
        <taxon>Glomeraceae</taxon>
        <taxon>Funneliformis</taxon>
    </lineage>
</organism>
<evidence type="ECO:0000313" key="2">
    <source>
        <dbReference type="Proteomes" id="UP000789570"/>
    </source>
</evidence>
<keyword evidence="2" id="KW-1185">Reference proteome</keyword>
<feature type="non-terminal residue" evidence="1">
    <location>
        <position position="49"/>
    </location>
</feature>
<dbReference type="EMBL" id="CAJVPQ010002557">
    <property type="protein sequence ID" value="CAG8601519.1"/>
    <property type="molecule type" value="Genomic_DNA"/>
</dbReference>
<proteinExistence type="predicted"/>
<sequence>RYLNNGCFTEEILWVKESPKEGEEHLTQIDSGGSGFGLTLGLEPLWNTI</sequence>
<dbReference type="Proteomes" id="UP000789570">
    <property type="component" value="Unassembled WGS sequence"/>
</dbReference>
<name>A0A9N9CFC9_9GLOM</name>
<comment type="caution">
    <text evidence="1">The sequence shown here is derived from an EMBL/GenBank/DDBJ whole genome shotgun (WGS) entry which is preliminary data.</text>
</comment>
<gene>
    <name evidence="1" type="ORF">FCALED_LOCUS8614</name>
</gene>
<dbReference type="AlphaFoldDB" id="A0A9N9CFC9"/>
<reference evidence="1" key="1">
    <citation type="submission" date="2021-06" db="EMBL/GenBank/DDBJ databases">
        <authorList>
            <person name="Kallberg Y."/>
            <person name="Tangrot J."/>
            <person name="Rosling A."/>
        </authorList>
    </citation>
    <scope>NUCLEOTIDE SEQUENCE</scope>
    <source>
        <strain evidence="1">UK204</strain>
    </source>
</reference>
<evidence type="ECO:0000313" key="1">
    <source>
        <dbReference type="EMBL" id="CAG8601519.1"/>
    </source>
</evidence>
<accession>A0A9N9CFC9</accession>
<protein>
    <submittedName>
        <fullName evidence="1">5008_t:CDS:1</fullName>
    </submittedName>
</protein>